<accession>F4Q918</accession>
<dbReference type="InterPro" id="IPR000719">
    <property type="entry name" value="Prot_kinase_dom"/>
</dbReference>
<dbReference type="KEGG" id="dfa:DFA_10013"/>
<evidence type="ECO:0000256" key="8">
    <source>
        <dbReference type="ARBA" id="ARBA00048679"/>
    </source>
</evidence>
<feature type="domain" description="Protein kinase" evidence="12">
    <location>
        <begin position="137"/>
        <end position="398"/>
    </location>
</feature>
<feature type="region of interest" description="Disordered" evidence="10">
    <location>
        <begin position="475"/>
        <end position="504"/>
    </location>
</feature>
<proteinExistence type="predicted"/>
<feature type="binding site" evidence="9">
    <location>
        <position position="166"/>
    </location>
    <ligand>
        <name>ATP</name>
        <dbReference type="ChEBI" id="CHEBI:30616"/>
    </ligand>
</feature>
<dbReference type="GO" id="GO:0005524">
    <property type="term" value="F:ATP binding"/>
    <property type="evidence" value="ECO:0007669"/>
    <property type="project" value="UniProtKB-UniRule"/>
</dbReference>
<dbReference type="STRING" id="1054147.F4Q918"/>
<dbReference type="PROSITE" id="PS00108">
    <property type="entry name" value="PROTEIN_KINASE_ST"/>
    <property type="match status" value="1"/>
</dbReference>
<dbReference type="PROSITE" id="PS50006">
    <property type="entry name" value="FHA_DOMAIN"/>
    <property type="match status" value="1"/>
</dbReference>
<dbReference type="PROSITE" id="PS50011">
    <property type="entry name" value="PROTEIN_KINASE_DOM"/>
    <property type="match status" value="1"/>
</dbReference>
<reference evidence="14" key="1">
    <citation type="journal article" date="2011" name="Genome Res.">
        <title>Phylogeny-wide analysis of social amoeba genomes highlights ancient origins for complex intercellular communication.</title>
        <authorList>
            <person name="Heidel A.J."/>
            <person name="Lawal H.M."/>
            <person name="Felder M."/>
            <person name="Schilde C."/>
            <person name="Helps N.R."/>
            <person name="Tunggal B."/>
            <person name="Rivero F."/>
            <person name="John U."/>
            <person name="Schleicher M."/>
            <person name="Eichinger L."/>
            <person name="Platzer M."/>
            <person name="Noegel A.A."/>
            <person name="Schaap P."/>
            <person name="Gloeckner G."/>
        </authorList>
    </citation>
    <scope>NUCLEOTIDE SEQUENCE [LARGE SCALE GENOMIC DNA]</scope>
    <source>
        <strain evidence="14">SH3</strain>
    </source>
</reference>
<evidence type="ECO:0000313" key="13">
    <source>
        <dbReference type="EMBL" id="EGG15187.1"/>
    </source>
</evidence>
<evidence type="ECO:0000256" key="7">
    <source>
        <dbReference type="ARBA" id="ARBA00047899"/>
    </source>
</evidence>
<evidence type="ECO:0000256" key="10">
    <source>
        <dbReference type="SAM" id="MobiDB-lite"/>
    </source>
</evidence>
<dbReference type="FunFam" id="3.30.200.20:FF:000003">
    <property type="entry name" value="Non-specific serine/threonine protein kinase"/>
    <property type="match status" value="1"/>
</dbReference>
<feature type="compositionally biased region" description="Basic and acidic residues" evidence="10">
    <location>
        <begin position="416"/>
        <end position="443"/>
    </location>
</feature>
<keyword evidence="6 9" id="KW-0067">ATP-binding</keyword>
<dbReference type="EMBL" id="GL883026">
    <property type="protein sequence ID" value="EGG15187.1"/>
    <property type="molecule type" value="Genomic_DNA"/>
</dbReference>
<dbReference type="GeneID" id="14867182"/>
<keyword evidence="4 9" id="KW-0547">Nucleotide-binding</keyword>
<dbReference type="FunFam" id="1.10.510.10:FF:000571">
    <property type="entry name" value="Maternal embryonic leucine zipper kinase"/>
    <property type="match status" value="1"/>
</dbReference>
<evidence type="ECO:0000259" key="11">
    <source>
        <dbReference type="PROSITE" id="PS50006"/>
    </source>
</evidence>
<dbReference type="Pfam" id="PF00069">
    <property type="entry name" value="Pkinase"/>
    <property type="match status" value="1"/>
</dbReference>
<dbReference type="Pfam" id="PF00498">
    <property type="entry name" value="FHA"/>
    <property type="match status" value="1"/>
</dbReference>
<dbReference type="CDD" id="cd05117">
    <property type="entry name" value="STKc_CAMK"/>
    <property type="match status" value="1"/>
</dbReference>
<dbReference type="Gene3D" id="1.10.510.10">
    <property type="entry name" value="Transferase(Phosphotransferase) domain 1"/>
    <property type="match status" value="1"/>
</dbReference>
<keyword evidence="14" id="KW-1185">Reference proteome</keyword>
<keyword evidence="3" id="KW-0808">Transferase</keyword>
<evidence type="ECO:0000256" key="9">
    <source>
        <dbReference type="PROSITE-ProRule" id="PRU10141"/>
    </source>
</evidence>
<evidence type="ECO:0000256" key="1">
    <source>
        <dbReference type="ARBA" id="ARBA00012513"/>
    </source>
</evidence>
<evidence type="ECO:0000256" key="6">
    <source>
        <dbReference type="ARBA" id="ARBA00022840"/>
    </source>
</evidence>
<evidence type="ECO:0000259" key="12">
    <source>
        <dbReference type="PROSITE" id="PS50011"/>
    </source>
</evidence>
<protein>
    <recommendedName>
        <fullName evidence="1">non-specific serine/threonine protein kinase</fullName>
        <ecNumber evidence="1">2.7.11.1</ecNumber>
    </recommendedName>
</protein>
<feature type="domain" description="FHA" evidence="11">
    <location>
        <begin position="35"/>
        <end position="89"/>
    </location>
</feature>
<evidence type="ECO:0000313" key="14">
    <source>
        <dbReference type="Proteomes" id="UP000007797"/>
    </source>
</evidence>
<evidence type="ECO:0000256" key="2">
    <source>
        <dbReference type="ARBA" id="ARBA00022527"/>
    </source>
</evidence>
<dbReference type="Gene3D" id="3.30.200.20">
    <property type="entry name" value="Phosphorylase Kinase, domain 1"/>
    <property type="match status" value="1"/>
</dbReference>
<keyword evidence="5 13" id="KW-0418">Kinase</keyword>
<dbReference type="RefSeq" id="XP_004351907.1">
    <property type="nucleotide sequence ID" value="XM_004351855.1"/>
</dbReference>
<dbReference type="SMART" id="SM00220">
    <property type="entry name" value="S_TKc"/>
    <property type="match status" value="1"/>
</dbReference>
<dbReference type="EC" id="2.7.11.1" evidence="1"/>
<dbReference type="GO" id="GO:0004674">
    <property type="term" value="F:protein serine/threonine kinase activity"/>
    <property type="evidence" value="ECO:0007669"/>
    <property type="project" value="UniProtKB-KW"/>
</dbReference>
<dbReference type="OrthoDB" id="407410at2759"/>
<evidence type="ECO:0000256" key="5">
    <source>
        <dbReference type="ARBA" id="ARBA00022777"/>
    </source>
</evidence>
<dbReference type="InterPro" id="IPR017441">
    <property type="entry name" value="Protein_kinase_ATP_BS"/>
</dbReference>
<keyword evidence="2" id="KW-0723">Serine/threonine-protein kinase</keyword>
<dbReference type="CDD" id="cd22690">
    <property type="entry name" value="FHA_RAD53-like_rpt2"/>
    <property type="match status" value="1"/>
</dbReference>
<dbReference type="InterPro" id="IPR008271">
    <property type="entry name" value="Ser/Thr_kinase_AS"/>
</dbReference>
<name>F4Q918_CACFS</name>
<dbReference type="InterPro" id="IPR000253">
    <property type="entry name" value="FHA_dom"/>
</dbReference>
<dbReference type="Gene3D" id="2.60.200.20">
    <property type="match status" value="1"/>
</dbReference>
<dbReference type="OMA" id="MLCAVQY"/>
<gene>
    <name evidence="13" type="primary">fhkC</name>
    <name evidence="13" type="ORF">DFA_10013</name>
</gene>
<evidence type="ECO:0000256" key="3">
    <source>
        <dbReference type="ARBA" id="ARBA00022679"/>
    </source>
</evidence>
<organism evidence="13 14">
    <name type="scientific">Cavenderia fasciculata</name>
    <name type="common">Slime mold</name>
    <name type="synonym">Dictyostelium fasciculatum</name>
    <dbReference type="NCBI Taxonomy" id="261658"/>
    <lineage>
        <taxon>Eukaryota</taxon>
        <taxon>Amoebozoa</taxon>
        <taxon>Evosea</taxon>
        <taxon>Eumycetozoa</taxon>
        <taxon>Dictyostelia</taxon>
        <taxon>Acytosteliales</taxon>
        <taxon>Cavenderiaceae</taxon>
        <taxon>Cavenderia</taxon>
    </lineage>
</organism>
<dbReference type="InterPro" id="IPR011009">
    <property type="entry name" value="Kinase-like_dom_sf"/>
</dbReference>
<dbReference type="SMART" id="SM00240">
    <property type="entry name" value="FHA"/>
    <property type="match status" value="1"/>
</dbReference>
<dbReference type="PROSITE" id="PS00107">
    <property type="entry name" value="PROTEIN_KINASE_ATP"/>
    <property type="match status" value="1"/>
</dbReference>
<dbReference type="AlphaFoldDB" id="F4Q918"/>
<comment type="catalytic activity">
    <reaction evidence="7">
        <text>L-threonyl-[protein] + ATP = O-phospho-L-threonyl-[protein] + ADP + H(+)</text>
        <dbReference type="Rhea" id="RHEA:46608"/>
        <dbReference type="Rhea" id="RHEA-COMP:11060"/>
        <dbReference type="Rhea" id="RHEA-COMP:11605"/>
        <dbReference type="ChEBI" id="CHEBI:15378"/>
        <dbReference type="ChEBI" id="CHEBI:30013"/>
        <dbReference type="ChEBI" id="CHEBI:30616"/>
        <dbReference type="ChEBI" id="CHEBI:61977"/>
        <dbReference type="ChEBI" id="CHEBI:456216"/>
        <dbReference type="EC" id="2.7.11.1"/>
    </reaction>
</comment>
<feature type="region of interest" description="Disordered" evidence="10">
    <location>
        <begin position="416"/>
        <end position="449"/>
    </location>
</feature>
<dbReference type="Proteomes" id="UP000007797">
    <property type="component" value="Unassembled WGS sequence"/>
</dbReference>
<comment type="catalytic activity">
    <reaction evidence="8">
        <text>L-seryl-[protein] + ATP = O-phospho-L-seryl-[protein] + ADP + H(+)</text>
        <dbReference type="Rhea" id="RHEA:17989"/>
        <dbReference type="Rhea" id="RHEA-COMP:9863"/>
        <dbReference type="Rhea" id="RHEA-COMP:11604"/>
        <dbReference type="ChEBI" id="CHEBI:15378"/>
        <dbReference type="ChEBI" id="CHEBI:29999"/>
        <dbReference type="ChEBI" id="CHEBI:30616"/>
        <dbReference type="ChEBI" id="CHEBI:83421"/>
        <dbReference type="ChEBI" id="CHEBI:456216"/>
        <dbReference type="EC" id="2.7.11.1"/>
    </reaction>
</comment>
<evidence type="ECO:0000256" key="4">
    <source>
        <dbReference type="ARBA" id="ARBA00022741"/>
    </source>
</evidence>
<dbReference type="SUPFAM" id="SSF56112">
    <property type="entry name" value="Protein kinase-like (PK-like)"/>
    <property type="match status" value="1"/>
</dbReference>
<dbReference type="PANTHER" id="PTHR24347">
    <property type="entry name" value="SERINE/THREONINE-PROTEIN KINASE"/>
    <property type="match status" value="1"/>
</dbReference>
<dbReference type="SUPFAM" id="SSF49879">
    <property type="entry name" value="SMAD/FHA domain"/>
    <property type="match status" value="1"/>
</dbReference>
<dbReference type="InterPro" id="IPR008984">
    <property type="entry name" value="SMAD_FHA_dom_sf"/>
</dbReference>
<sequence length="504" mass="57297">MEETDSLSIGDDTTWGRLVSLNPAYPSIELKQNTVVFGRTASACQVVYQSQTISGRHCKIYRDASVAKQNIVFLEDTSTNGTYVNNELIGKGSKILINNGCEIAIIPKRGPERISYIYNDCNEEQKEIEQGGPQLNYHMKEVLGSGNFATVRLAVHKETGNKYALKVIDKKKMSMTSKRKEALMDEVNVLTKVSHENIISINEVFETNKNLYLVLELVTGGELFDRIITEKKFTEDVGRYIMRQICLAVQYLHSRGIAHRDLKPENILCHSPETYVIKISDFGLSRALDEGSFMKTMCGTPQYVAPEILTKGEREGYGKSVDLWSIGVILYILLCGFPPFGDPSDVNFFDRVKRGGFSFPSPYWDEISEDAKDLIKKLIIVDVEKRLTIDQTLSHPWFTNHVDDIKKINNIKDDEKVEETKQEEEKKVVEEEKKQEEEKKEDSSSIDPRLQIFEIPKNLVPQVLIPTPKEDPLLVDESLKSKNKRAHSNTPIGDQDEIIKEQKL</sequence>